<dbReference type="Proteomes" id="UP001152320">
    <property type="component" value="Chromosome 1"/>
</dbReference>
<organism evidence="1 2">
    <name type="scientific">Holothuria leucospilota</name>
    <name type="common">Black long sea cucumber</name>
    <name type="synonym">Mertensiothuria leucospilota</name>
    <dbReference type="NCBI Taxonomy" id="206669"/>
    <lineage>
        <taxon>Eukaryota</taxon>
        <taxon>Metazoa</taxon>
        <taxon>Echinodermata</taxon>
        <taxon>Eleutherozoa</taxon>
        <taxon>Echinozoa</taxon>
        <taxon>Holothuroidea</taxon>
        <taxon>Aspidochirotacea</taxon>
        <taxon>Aspidochirotida</taxon>
        <taxon>Holothuriidae</taxon>
        <taxon>Holothuria</taxon>
    </lineage>
</organism>
<comment type="caution">
    <text evidence="1">The sequence shown here is derived from an EMBL/GenBank/DDBJ whole genome shotgun (WGS) entry which is preliminary data.</text>
</comment>
<accession>A0A9Q1CSI5</accession>
<name>A0A9Q1CSI5_HOLLE</name>
<sequence>MLGGLHIEMASLVVLGDHLEGRGWTGAPVQAGVATSETTDSFLKASHVARTRRDHQATASSLYLLQQSAYRESIQTLEDVSNVVPFED</sequence>
<evidence type="ECO:0000313" key="2">
    <source>
        <dbReference type="Proteomes" id="UP001152320"/>
    </source>
</evidence>
<evidence type="ECO:0000313" key="1">
    <source>
        <dbReference type="EMBL" id="KAJ8050256.1"/>
    </source>
</evidence>
<dbReference type="OrthoDB" id="6138802at2759"/>
<dbReference type="EMBL" id="JAIZAY010000001">
    <property type="protein sequence ID" value="KAJ8050256.1"/>
    <property type="molecule type" value="Genomic_DNA"/>
</dbReference>
<proteinExistence type="predicted"/>
<gene>
    <name evidence="1" type="ORF">HOLleu_03390</name>
</gene>
<reference evidence="1" key="1">
    <citation type="submission" date="2021-10" db="EMBL/GenBank/DDBJ databases">
        <title>Tropical sea cucumber genome reveals ecological adaptation and Cuvierian tubules defense mechanism.</title>
        <authorList>
            <person name="Chen T."/>
        </authorList>
    </citation>
    <scope>NUCLEOTIDE SEQUENCE</scope>
    <source>
        <strain evidence="1">Nanhai2018</strain>
        <tissue evidence="1">Muscle</tissue>
    </source>
</reference>
<dbReference type="AlphaFoldDB" id="A0A9Q1CSI5"/>
<protein>
    <submittedName>
        <fullName evidence="1">Uncharacterized protein</fullName>
    </submittedName>
</protein>
<dbReference type="PANTHER" id="PTHR47018">
    <property type="entry name" value="CXC DOMAIN-CONTAINING PROTEIN-RELATED"/>
    <property type="match status" value="1"/>
</dbReference>
<keyword evidence="2" id="KW-1185">Reference proteome</keyword>